<protein>
    <submittedName>
        <fullName evidence="2">Uncharacterized protein</fullName>
    </submittedName>
</protein>
<evidence type="ECO:0000256" key="1">
    <source>
        <dbReference type="SAM" id="Phobius"/>
    </source>
</evidence>
<keyword evidence="1" id="KW-0812">Transmembrane</keyword>
<keyword evidence="1" id="KW-0472">Membrane</keyword>
<feature type="transmembrane region" description="Helical" evidence="1">
    <location>
        <begin position="12"/>
        <end position="31"/>
    </location>
</feature>
<evidence type="ECO:0000313" key="2">
    <source>
        <dbReference type="EMBL" id="QHS78089.1"/>
    </source>
</evidence>
<feature type="transmembrane region" description="Helical" evidence="1">
    <location>
        <begin position="67"/>
        <end position="84"/>
    </location>
</feature>
<dbReference type="AlphaFoldDB" id="A0A6C0AEB7"/>
<accession>A0A6C0AEB7</accession>
<dbReference type="EMBL" id="MN740594">
    <property type="protein sequence ID" value="QHS78089.1"/>
    <property type="molecule type" value="Genomic_DNA"/>
</dbReference>
<feature type="transmembrane region" description="Helical" evidence="1">
    <location>
        <begin position="37"/>
        <end position="55"/>
    </location>
</feature>
<organism evidence="2">
    <name type="scientific">viral metagenome</name>
    <dbReference type="NCBI Taxonomy" id="1070528"/>
    <lineage>
        <taxon>unclassified sequences</taxon>
        <taxon>metagenomes</taxon>
        <taxon>organismal metagenomes</taxon>
    </lineage>
</organism>
<sequence length="96" mass="11447">MIDHLKDFSVSIFSDLWFGILFSLFMGLIFGPLSICIEYSLIFLVLYEIFIFAISSDYGHEKISYRILLNIFYLIGWIWGRWLYLNSTGIEHFICW</sequence>
<keyword evidence="1" id="KW-1133">Transmembrane helix</keyword>
<proteinExistence type="predicted"/>
<reference evidence="2" key="1">
    <citation type="journal article" date="2020" name="Nature">
        <title>Giant virus diversity and host interactions through global metagenomics.</title>
        <authorList>
            <person name="Schulz F."/>
            <person name="Roux S."/>
            <person name="Paez-Espino D."/>
            <person name="Jungbluth S."/>
            <person name="Walsh D.A."/>
            <person name="Denef V.J."/>
            <person name="McMahon K.D."/>
            <person name="Konstantinidis K.T."/>
            <person name="Eloe-Fadrosh E.A."/>
            <person name="Kyrpides N.C."/>
            <person name="Woyke T."/>
        </authorList>
    </citation>
    <scope>NUCLEOTIDE SEQUENCE</scope>
    <source>
        <strain evidence="2">GVMAG-S-1021933-23</strain>
    </source>
</reference>
<name>A0A6C0AEB7_9ZZZZ</name>